<keyword evidence="4" id="KW-0010">Activator</keyword>
<dbReference type="EMBL" id="MBFS01003200">
    <property type="protein sequence ID" value="PVU88063.1"/>
    <property type="molecule type" value="Genomic_DNA"/>
</dbReference>
<dbReference type="PRINTS" id="PR00503">
    <property type="entry name" value="BROMODOMAIN"/>
</dbReference>
<evidence type="ECO:0000313" key="10">
    <source>
        <dbReference type="Proteomes" id="UP000245609"/>
    </source>
</evidence>
<organism evidence="9 10">
    <name type="scientific">Smittium megazygosporum</name>
    <dbReference type="NCBI Taxonomy" id="133381"/>
    <lineage>
        <taxon>Eukaryota</taxon>
        <taxon>Fungi</taxon>
        <taxon>Fungi incertae sedis</taxon>
        <taxon>Zoopagomycota</taxon>
        <taxon>Kickxellomycotina</taxon>
        <taxon>Harpellomycetes</taxon>
        <taxon>Harpellales</taxon>
        <taxon>Legeriomycetaceae</taxon>
        <taxon>Smittium</taxon>
    </lineage>
</organism>
<evidence type="ECO:0000259" key="7">
    <source>
        <dbReference type="PROSITE" id="PS50014"/>
    </source>
</evidence>
<feature type="non-terminal residue" evidence="9">
    <location>
        <position position="1"/>
    </location>
</feature>
<evidence type="ECO:0000259" key="8">
    <source>
        <dbReference type="PROSITE" id="PS51186"/>
    </source>
</evidence>
<evidence type="ECO:0000313" key="9">
    <source>
        <dbReference type="EMBL" id="PVU88063.1"/>
    </source>
</evidence>
<name>A0A2T9Y6V2_9FUNG</name>
<dbReference type="PROSITE" id="PS51186">
    <property type="entry name" value="GNAT"/>
    <property type="match status" value="1"/>
</dbReference>
<dbReference type="Pfam" id="PF00583">
    <property type="entry name" value="Acetyltransf_1"/>
    <property type="match status" value="1"/>
</dbReference>
<dbReference type="CDD" id="cd04301">
    <property type="entry name" value="NAT_SF"/>
    <property type="match status" value="1"/>
</dbReference>
<dbReference type="Gene3D" id="1.20.920.10">
    <property type="entry name" value="Bromodomain-like"/>
    <property type="match status" value="1"/>
</dbReference>
<dbReference type="SUPFAM" id="SSF47370">
    <property type="entry name" value="Bromodomain"/>
    <property type="match status" value="1"/>
</dbReference>
<comment type="caution">
    <text evidence="9">The sequence shown here is derived from an EMBL/GenBank/DDBJ whole genome shotgun (WGS) entry which is preliminary data.</text>
</comment>
<evidence type="ECO:0000256" key="4">
    <source>
        <dbReference type="ARBA" id="ARBA00023159"/>
    </source>
</evidence>
<dbReference type="Proteomes" id="UP000245609">
    <property type="component" value="Unassembled WGS sequence"/>
</dbReference>
<dbReference type="STRING" id="133381.A0A2T9Y6V2"/>
<dbReference type="PROSITE" id="PS50014">
    <property type="entry name" value="BROMODOMAIN_2"/>
    <property type="match status" value="1"/>
</dbReference>
<comment type="similarity">
    <text evidence="2">Belongs to the acetyltransferase family. GCN5 subfamily.</text>
</comment>
<keyword evidence="3 6" id="KW-0103">Bromodomain</keyword>
<dbReference type="GO" id="GO:0010484">
    <property type="term" value="F:histone H3 acetyltransferase activity"/>
    <property type="evidence" value="ECO:0007669"/>
    <property type="project" value="TreeGrafter"/>
</dbReference>
<keyword evidence="10" id="KW-1185">Reference proteome</keyword>
<dbReference type="GO" id="GO:0045944">
    <property type="term" value="P:positive regulation of transcription by RNA polymerase II"/>
    <property type="evidence" value="ECO:0007669"/>
    <property type="project" value="TreeGrafter"/>
</dbReference>
<evidence type="ECO:0000256" key="6">
    <source>
        <dbReference type="PROSITE-ProRule" id="PRU00035"/>
    </source>
</evidence>
<dbReference type="InterPro" id="IPR037800">
    <property type="entry name" value="GCN5"/>
</dbReference>
<dbReference type="InterPro" id="IPR001487">
    <property type="entry name" value="Bromodomain"/>
</dbReference>
<dbReference type="SMART" id="SM00297">
    <property type="entry name" value="BROMO"/>
    <property type="match status" value="1"/>
</dbReference>
<keyword evidence="5" id="KW-0539">Nucleus</keyword>
<dbReference type="OrthoDB" id="1937912at2759"/>
<evidence type="ECO:0000256" key="1">
    <source>
        <dbReference type="ARBA" id="ARBA00004123"/>
    </source>
</evidence>
<feature type="domain" description="Bromo" evidence="7">
    <location>
        <begin position="269"/>
        <end position="306"/>
    </location>
</feature>
<dbReference type="InterPro" id="IPR016181">
    <property type="entry name" value="Acyl_CoA_acyltransferase"/>
</dbReference>
<dbReference type="InterPro" id="IPR000182">
    <property type="entry name" value="GNAT_dom"/>
</dbReference>
<comment type="subcellular location">
    <subcellularLocation>
        <location evidence="1">Nucleus</location>
    </subcellularLocation>
</comment>
<dbReference type="SUPFAM" id="SSF55729">
    <property type="entry name" value="Acyl-CoA N-acyltransferases (Nat)"/>
    <property type="match status" value="1"/>
</dbReference>
<proteinExistence type="inferred from homology"/>
<reference evidence="9 10" key="1">
    <citation type="journal article" date="2018" name="MBio">
        <title>Comparative Genomics Reveals the Core Gene Toolbox for the Fungus-Insect Symbiosis.</title>
        <authorList>
            <person name="Wang Y."/>
            <person name="Stata M."/>
            <person name="Wang W."/>
            <person name="Stajich J.E."/>
            <person name="White M.M."/>
            <person name="Moncalvo J.M."/>
        </authorList>
    </citation>
    <scope>NUCLEOTIDE SEQUENCE [LARGE SCALE GENOMIC DNA]</scope>
    <source>
        <strain evidence="9 10">SC-DP-2</strain>
    </source>
</reference>
<feature type="domain" description="N-acetyltransferase" evidence="8">
    <location>
        <begin position="22"/>
        <end position="173"/>
    </location>
</feature>
<evidence type="ECO:0000256" key="3">
    <source>
        <dbReference type="ARBA" id="ARBA00023117"/>
    </source>
</evidence>
<dbReference type="PANTHER" id="PTHR45750">
    <property type="entry name" value="GH11602P"/>
    <property type="match status" value="1"/>
</dbReference>
<evidence type="ECO:0000256" key="2">
    <source>
        <dbReference type="ARBA" id="ARBA00008607"/>
    </source>
</evidence>
<dbReference type="GO" id="GO:0005634">
    <property type="term" value="C:nucleus"/>
    <property type="evidence" value="ECO:0007669"/>
    <property type="project" value="UniProtKB-SubCell"/>
</dbReference>
<gene>
    <name evidence="9" type="ORF">BB560_006404</name>
</gene>
<dbReference type="PANTHER" id="PTHR45750:SF3">
    <property type="entry name" value="HISTONE ACETYLTRANSFERASE"/>
    <property type="match status" value="1"/>
</dbReference>
<accession>A0A2T9Y6V2</accession>
<sequence>AKSESKEQHDISSSLEKLDFRIITNNATPDSLILLSGLKSIFQRQLPNMSGDYIARLVFDRNHTSLAIFKNKSQVIGGITFRLFEDRGFVEIVFCAVSSSEQVKGFGSHMMNQLKDYIVNHTQARSFLTYADNYAIGYFKKQGFTTHVSLDKRLWMGYIKDYEGATLMLCTLVPRVKNVDSRKILLIQRAAVINKIKKLSKSHIVHKGLIHLKKHNFPIDPYTIPGLNLAGPLKWIPDAKSRLQNWQTNVVLEMQAHPSAWAFLQPVDVKENIENGKYDSLESFIFDTKLIFSNAREYNGENSRYARCANTLQKFFEQKVNDWKKKISLK</sequence>
<dbReference type="InterPro" id="IPR036427">
    <property type="entry name" value="Bromodomain-like_sf"/>
</dbReference>
<dbReference type="Gene3D" id="3.40.630.30">
    <property type="match status" value="1"/>
</dbReference>
<dbReference type="AlphaFoldDB" id="A0A2T9Y6V2"/>
<dbReference type="GO" id="GO:0000123">
    <property type="term" value="C:histone acetyltransferase complex"/>
    <property type="evidence" value="ECO:0007669"/>
    <property type="project" value="TreeGrafter"/>
</dbReference>
<evidence type="ECO:0000256" key="5">
    <source>
        <dbReference type="ARBA" id="ARBA00023242"/>
    </source>
</evidence>
<protein>
    <submittedName>
        <fullName evidence="9">Uncharacterized protein</fullName>
    </submittedName>
</protein>
<dbReference type="Pfam" id="PF00439">
    <property type="entry name" value="Bromodomain"/>
    <property type="match status" value="1"/>
</dbReference>